<dbReference type="InterPro" id="IPR018490">
    <property type="entry name" value="cNMP-bd_dom_sf"/>
</dbReference>
<dbReference type="SMART" id="SM00100">
    <property type="entry name" value="cNMP"/>
    <property type="match status" value="1"/>
</dbReference>
<name>Q0F214_9PROT</name>
<dbReference type="Pfam" id="PF00027">
    <property type="entry name" value="cNMP_binding"/>
    <property type="match status" value="1"/>
</dbReference>
<accession>Q0F214</accession>
<keyword evidence="3" id="KW-1185">Reference proteome</keyword>
<dbReference type="OrthoDB" id="5289354at2"/>
<protein>
    <submittedName>
        <fullName evidence="2">Cyclic nucleotide-binding protein</fullName>
    </submittedName>
</protein>
<proteinExistence type="predicted"/>
<dbReference type="CDD" id="cd00038">
    <property type="entry name" value="CAP_ED"/>
    <property type="match status" value="1"/>
</dbReference>
<dbReference type="Gene3D" id="2.60.120.10">
    <property type="entry name" value="Jelly Rolls"/>
    <property type="match status" value="1"/>
</dbReference>
<dbReference type="InterPro" id="IPR050397">
    <property type="entry name" value="Env_Response_Regulators"/>
</dbReference>
<dbReference type="PROSITE" id="PS00889">
    <property type="entry name" value="CNMP_BINDING_2"/>
    <property type="match status" value="1"/>
</dbReference>
<comment type="caution">
    <text evidence="2">The sequence shown here is derived from an EMBL/GenBank/DDBJ whole genome shotgun (WGS) entry which is preliminary data.</text>
</comment>
<dbReference type="InterPro" id="IPR014710">
    <property type="entry name" value="RmlC-like_jellyroll"/>
</dbReference>
<dbReference type="SUPFAM" id="SSF51206">
    <property type="entry name" value="cAMP-binding domain-like"/>
    <property type="match status" value="1"/>
</dbReference>
<dbReference type="InterPro" id="IPR018488">
    <property type="entry name" value="cNMP-bd_CS"/>
</dbReference>
<evidence type="ECO:0000313" key="2">
    <source>
        <dbReference type="EMBL" id="EAU55736.1"/>
    </source>
</evidence>
<evidence type="ECO:0000259" key="1">
    <source>
        <dbReference type="PROSITE" id="PS50042"/>
    </source>
</evidence>
<dbReference type="InParanoid" id="Q0F214"/>
<dbReference type="GO" id="GO:0003700">
    <property type="term" value="F:DNA-binding transcription factor activity"/>
    <property type="evidence" value="ECO:0007669"/>
    <property type="project" value="TreeGrafter"/>
</dbReference>
<dbReference type="PANTHER" id="PTHR24567:SF74">
    <property type="entry name" value="HTH-TYPE TRANSCRIPTIONAL REGULATOR ARCR"/>
    <property type="match status" value="1"/>
</dbReference>
<feature type="domain" description="Cyclic nucleotide-binding" evidence="1">
    <location>
        <begin position="24"/>
        <end position="127"/>
    </location>
</feature>
<evidence type="ECO:0000313" key="3">
    <source>
        <dbReference type="Proteomes" id="UP000005297"/>
    </source>
</evidence>
<dbReference type="EMBL" id="AATS01000002">
    <property type="protein sequence ID" value="EAU55736.1"/>
    <property type="molecule type" value="Genomic_DNA"/>
</dbReference>
<dbReference type="eggNOG" id="COG0664">
    <property type="taxonomic scope" value="Bacteria"/>
</dbReference>
<sequence length="182" mass="20091">MFGPFNYSKKTLDEIVDMTTVVPLFNSFDPSQLRVIVPHMQIVHMAKGQCLFFEGEAGDYMCFIISGRMEVFKDSVGGKLVSVSTISRGSSIGEMAMIDTYSRSATVIAKEATTTLVLKREHFDQILEADPQTGIVFLKALSRIVCLHLRRTSNQYADICETAGEDANASGLQEQFLVGAIH</sequence>
<organism evidence="2 3">
    <name type="scientific">Mariprofundus ferrooxydans PV-1</name>
    <dbReference type="NCBI Taxonomy" id="314345"/>
    <lineage>
        <taxon>Bacteria</taxon>
        <taxon>Pseudomonadati</taxon>
        <taxon>Pseudomonadota</taxon>
        <taxon>Candidatius Mariprofundia</taxon>
        <taxon>Mariprofundales</taxon>
        <taxon>Mariprofundaceae</taxon>
        <taxon>Mariprofundus</taxon>
    </lineage>
</organism>
<gene>
    <name evidence="2" type="ORF">SPV1_02272</name>
</gene>
<dbReference type="InterPro" id="IPR000595">
    <property type="entry name" value="cNMP-bd_dom"/>
</dbReference>
<dbReference type="Proteomes" id="UP000005297">
    <property type="component" value="Unassembled WGS sequence"/>
</dbReference>
<dbReference type="GO" id="GO:0005829">
    <property type="term" value="C:cytosol"/>
    <property type="evidence" value="ECO:0007669"/>
    <property type="project" value="TreeGrafter"/>
</dbReference>
<reference evidence="2 3" key="1">
    <citation type="submission" date="2006-09" db="EMBL/GenBank/DDBJ databases">
        <authorList>
            <person name="Emerson D."/>
            <person name="Ferriera S."/>
            <person name="Johnson J."/>
            <person name="Kravitz S."/>
            <person name="Halpern A."/>
            <person name="Remington K."/>
            <person name="Beeson K."/>
            <person name="Tran B."/>
            <person name="Rogers Y.-H."/>
            <person name="Friedman R."/>
            <person name="Venter J.C."/>
        </authorList>
    </citation>
    <scope>NUCLEOTIDE SEQUENCE [LARGE SCALE GENOMIC DNA]</scope>
    <source>
        <strain evidence="2 3">PV-1</strain>
    </source>
</reference>
<dbReference type="STRING" id="314344.AL013_05280"/>
<dbReference type="PANTHER" id="PTHR24567">
    <property type="entry name" value="CRP FAMILY TRANSCRIPTIONAL REGULATORY PROTEIN"/>
    <property type="match status" value="1"/>
</dbReference>
<dbReference type="HOGENOM" id="CLU_075053_16_0_0"/>
<dbReference type="PROSITE" id="PS50042">
    <property type="entry name" value="CNMP_BINDING_3"/>
    <property type="match status" value="1"/>
</dbReference>
<dbReference type="AlphaFoldDB" id="Q0F214"/>